<evidence type="ECO:0000313" key="4">
    <source>
        <dbReference type="Proteomes" id="UP000653797"/>
    </source>
</evidence>
<proteinExistence type="predicted"/>
<dbReference type="EMBL" id="JACXAA010000003">
    <property type="protein sequence ID" value="MBD2753293.1"/>
    <property type="molecule type" value="Genomic_DNA"/>
</dbReference>
<dbReference type="RefSeq" id="WP_191038919.1">
    <property type="nucleotide sequence ID" value="NZ_JACXAA010000003.1"/>
</dbReference>
<evidence type="ECO:0000256" key="1">
    <source>
        <dbReference type="SAM" id="SignalP"/>
    </source>
</evidence>
<comment type="caution">
    <text evidence="3">The sequence shown here is derived from an EMBL/GenBank/DDBJ whole genome shotgun (WGS) entry which is preliminary data.</text>
</comment>
<keyword evidence="1" id="KW-0732">Signal</keyword>
<dbReference type="GO" id="GO:0005509">
    <property type="term" value="F:calcium ion binding"/>
    <property type="evidence" value="ECO:0007669"/>
    <property type="project" value="InterPro"/>
</dbReference>
<dbReference type="InterPro" id="IPR013783">
    <property type="entry name" value="Ig-like_fold"/>
</dbReference>
<gene>
    <name evidence="3" type="ORF">IC230_10365</name>
</gene>
<dbReference type="InterPro" id="IPR015919">
    <property type="entry name" value="Cadherin-like_sf"/>
</dbReference>
<accession>A0A927GD45</accession>
<dbReference type="Proteomes" id="UP000653797">
    <property type="component" value="Unassembled WGS sequence"/>
</dbReference>
<organism evidence="3 4">
    <name type="scientific">Spirosoma validum</name>
    <dbReference type="NCBI Taxonomy" id="2771355"/>
    <lineage>
        <taxon>Bacteria</taxon>
        <taxon>Pseudomonadati</taxon>
        <taxon>Bacteroidota</taxon>
        <taxon>Cytophagia</taxon>
        <taxon>Cytophagales</taxon>
        <taxon>Cytophagaceae</taxon>
        <taxon>Spirosoma</taxon>
    </lineage>
</organism>
<feature type="signal peptide" evidence="1">
    <location>
        <begin position="1"/>
        <end position="31"/>
    </location>
</feature>
<dbReference type="AlphaFoldDB" id="A0A927GD45"/>
<protein>
    <recommendedName>
        <fullName evidence="2">Dystroglycan-type cadherin-like domain-containing protein</fullName>
    </recommendedName>
</protein>
<feature type="chain" id="PRO_5037242204" description="Dystroglycan-type cadherin-like domain-containing protein" evidence="1">
    <location>
        <begin position="32"/>
        <end position="364"/>
    </location>
</feature>
<sequence>MQLQLPTSAFTAFIRCMWLLIGLTVAANVTAAPVITSAASFTNPCGLLPPVLTPSAATAVVGSGPVSVTATGCPGGIIQYFGNGGVNTIAPGTAFSVPTSTTGTVVVPTLCSANGCVSDISEAVITVIPNGDPNQALRPTVSNPIGTQTATVGQSFVFIIPSNTFSDPQNDPLTLTASGLPDGFSFNGVLIFGTATENSTSQITITAQNSKGLTTNTMFSLIVSGGVQVPDLTPIITTTPSTLYGNSDFTVRVDVVELNSAPSSGPITVYVTKQTQYSLVLSSAPQNSVWNLNASSNTNYYVLTTSASVPAGGALTFRLNGSLTPAGSSGTISISTVIIGGSGGETKANNNIDVDRIETFSNPQ</sequence>
<evidence type="ECO:0000259" key="2">
    <source>
        <dbReference type="SMART" id="SM00736"/>
    </source>
</evidence>
<dbReference type="SUPFAM" id="SSF49313">
    <property type="entry name" value="Cadherin-like"/>
    <property type="match status" value="1"/>
</dbReference>
<name>A0A927GD45_9BACT</name>
<dbReference type="Gene3D" id="2.60.40.10">
    <property type="entry name" value="Immunoglobulins"/>
    <property type="match status" value="1"/>
</dbReference>
<dbReference type="Pfam" id="PF05345">
    <property type="entry name" value="He_PIG"/>
    <property type="match status" value="1"/>
</dbReference>
<dbReference type="GO" id="GO:0016020">
    <property type="term" value="C:membrane"/>
    <property type="evidence" value="ECO:0007669"/>
    <property type="project" value="InterPro"/>
</dbReference>
<dbReference type="SMART" id="SM00736">
    <property type="entry name" value="CADG"/>
    <property type="match status" value="1"/>
</dbReference>
<evidence type="ECO:0000313" key="3">
    <source>
        <dbReference type="EMBL" id="MBD2753293.1"/>
    </source>
</evidence>
<dbReference type="InterPro" id="IPR006644">
    <property type="entry name" value="Cadg"/>
</dbReference>
<reference evidence="3" key="1">
    <citation type="submission" date="2020-09" db="EMBL/GenBank/DDBJ databases">
        <authorList>
            <person name="Kim M.K."/>
        </authorList>
    </citation>
    <scope>NUCLEOTIDE SEQUENCE</scope>
    <source>
        <strain evidence="3">BT704</strain>
    </source>
</reference>
<keyword evidence="4" id="KW-1185">Reference proteome</keyword>
<feature type="domain" description="Dystroglycan-type cadherin-like" evidence="2">
    <location>
        <begin position="140"/>
        <end position="230"/>
    </location>
</feature>